<reference evidence="9" key="1">
    <citation type="submission" date="2022-12" db="EMBL/GenBank/DDBJ databases">
        <title>Draft genome assemblies for two species of Escallonia (Escalloniales).</title>
        <authorList>
            <person name="Chanderbali A."/>
            <person name="Dervinis C."/>
            <person name="Anghel I."/>
            <person name="Soltis D."/>
            <person name="Soltis P."/>
            <person name="Zapata F."/>
        </authorList>
    </citation>
    <scope>NUCLEOTIDE SEQUENCE</scope>
    <source>
        <strain evidence="9">UCBG64.0493</strain>
        <tissue evidence="9">Leaf</tissue>
    </source>
</reference>
<feature type="domain" description="AB hydrolase-1" evidence="8">
    <location>
        <begin position="64"/>
        <end position="338"/>
    </location>
</feature>
<evidence type="ECO:0000259" key="8">
    <source>
        <dbReference type="Pfam" id="PF00561"/>
    </source>
</evidence>
<keyword evidence="10" id="KW-1185">Reference proteome</keyword>
<dbReference type="Gene3D" id="3.40.50.1820">
    <property type="entry name" value="alpha/beta hydrolase"/>
    <property type="match status" value="1"/>
</dbReference>
<dbReference type="PRINTS" id="PR00412">
    <property type="entry name" value="EPOXHYDRLASE"/>
</dbReference>
<dbReference type="Pfam" id="PF00561">
    <property type="entry name" value="Abhydrolase_1"/>
    <property type="match status" value="1"/>
</dbReference>
<evidence type="ECO:0000256" key="7">
    <source>
        <dbReference type="ARBA" id="ARBA00093212"/>
    </source>
</evidence>
<dbReference type="InterPro" id="IPR000639">
    <property type="entry name" value="Epox_hydrolase-like"/>
</dbReference>
<comment type="similarity">
    <text evidence="4">Belongs to the AB hydrolase superfamily. Epoxide hydrolase family.</text>
</comment>
<gene>
    <name evidence="9" type="ORF">RJ639_015131</name>
</gene>
<evidence type="ECO:0000256" key="6">
    <source>
        <dbReference type="ARBA" id="ARBA00058358"/>
    </source>
</evidence>
<accession>A0AA88VH29</accession>
<evidence type="ECO:0000256" key="1">
    <source>
        <dbReference type="ARBA" id="ARBA00004721"/>
    </source>
</evidence>
<evidence type="ECO:0000256" key="2">
    <source>
        <dbReference type="ARBA" id="ARBA00013006"/>
    </source>
</evidence>
<evidence type="ECO:0000256" key="3">
    <source>
        <dbReference type="ARBA" id="ARBA00022801"/>
    </source>
</evidence>
<dbReference type="GO" id="GO:0004301">
    <property type="term" value="F:epoxide hydrolase activity"/>
    <property type="evidence" value="ECO:0007669"/>
    <property type="project" value="UniProtKB-EC"/>
</dbReference>
<dbReference type="FunFam" id="3.40.50.1820:FF:000161">
    <property type="entry name" value="Epoxide hydrolase"/>
    <property type="match status" value="1"/>
</dbReference>
<dbReference type="PRINTS" id="PR00111">
    <property type="entry name" value="ABHYDROLASE"/>
</dbReference>
<dbReference type="InterPro" id="IPR029058">
    <property type="entry name" value="AB_hydrolase_fold"/>
</dbReference>
<comment type="catalytic activity">
    <reaction evidence="7">
        <text>(24S)-24,25-epoxycucurbitadienol + H2O = (24R)-24,25-dihydroxycucurbitadienol</text>
        <dbReference type="Rhea" id="RHEA:81855"/>
        <dbReference type="ChEBI" id="CHEBI:15377"/>
        <dbReference type="ChEBI" id="CHEBI:229949"/>
        <dbReference type="ChEBI" id="CHEBI:229950"/>
    </reaction>
    <physiologicalReaction direction="left-to-right" evidence="7">
        <dbReference type="Rhea" id="RHEA:81856"/>
    </physiologicalReaction>
</comment>
<comment type="pathway">
    <text evidence="1">Secondary metabolite biosynthesis; terpenoid biosynthesis.</text>
</comment>
<evidence type="ECO:0000313" key="10">
    <source>
        <dbReference type="Proteomes" id="UP001188597"/>
    </source>
</evidence>
<evidence type="ECO:0000313" key="9">
    <source>
        <dbReference type="EMBL" id="KAK3008152.1"/>
    </source>
</evidence>
<dbReference type="AlphaFoldDB" id="A0AA88VH29"/>
<comment type="caution">
    <text evidence="9">The sequence shown here is derived from an EMBL/GenBank/DDBJ whole genome shotgun (WGS) entry which is preliminary data.</text>
</comment>
<keyword evidence="3" id="KW-0378">Hydrolase</keyword>
<dbReference type="EC" id="3.3.2.10" evidence="2"/>
<comment type="function">
    <text evidence="6">Epoxide hydrolase involved in the biosynthesis of cucurbitacin and mogroside tetracyclic triterpene natural products (e.g. siamenoside I and mogrosides IV, V and VI). Cucurbitacins have cytotoxic properties and exhibit deterrent taste as a defense barrier against herbivores. Mogrosides are nonsugar highly oxygenated compounds used as high-intensity zero-calorie sweeteners; they also possess pharmacological properties such as regulating immunity, lowering blood sugar and lipid levels, protecting the liver, and acting as antioxidants and antitumor agents. Catalyzes the hydrolysis of aromatic epoxide-containing substrates, such as the conversion of 24,25-epoxycucurbitadienol to 24,25-dihydroxycucurbitadienol.</text>
</comment>
<organism evidence="9 10">
    <name type="scientific">Escallonia herrerae</name>
    <dbReference type="NCBI Taxonomy" id="1293975"/>
    <lineage>
        <taxon>Eukaryota</taxon>
        <taxon>Viridiplantae</taxon>
        <taxon>Streptophyta</taxon>
        <taxon>Embryophyta</taxon>
        <taxon>Tracheophyta</taxon>
        <taxon>Spermatophyta</taxon>
        <taxon>Magnoliopsida</taxon>
        <taxon>eudicotyledons</taxon>
        <taxon>Gunneridae</taxon>
        <taxon>Pentapetalae</taxon>
        <taxon>asterids</taxon>
        <taxon>campanulids</taxon>
        <taxon>Escalloniales</taxon>
        <taxon>Escalloniaceae</taxon>
        <taxon>Escallonia</taxon>
    </lineage>
</organism>
<dbReference type="Proteomes" id="UP001188597">
    <property type="component" value="Unassembled WGS sequence"/>
</dbReference>
<protein>
    <recommendedName>
        <fullName evidence="2">soluble epoxide hydrolase</fullName>
        <ecNumber evidence="2">3.3.2.10</ecNumber>
    </recommendedName>
</protein>
<dbReference type="SUPFAM" id="SSF53474">
    <property type="entry name" value="alpha/beta-Hydrolases"/>
    <property type="match status" value="1"/>
</dbReference>
<dbReference type="InterPro" id="IPR000073">
    <property type="entry name" value="AB_hydrolase_1"/>
</dbReference>
<dbReference type="EMBL" id="JAVXUP010001782">
    <property type="protein sequence ID" value="KAK3008152.1"/>
    <property type="molecule type" value="Genomic_DNA"/>
</dbReference>
<dbReference type="PANTHER" id="PTHR43329">
    <property type="entry name" value="EPOXIDE HYDROLASE"/>
    <property type="match status" value="1"/>
</dbReference>
<evidence type="ECO:0000256" key="4">
    <source>
        <dbReference type="ARBA" id="ARBA00038334"/>
    </source>
</evidence>
<sequence length="356" mass="40412">MAVNLYFQRLRTISDYMLNNFKDKEVAIPGTERPERKMGDDTIAHRRVRTNGVWLHVAEKGKGPLVLLIHGFPELWSTWKYQINRLAEQGYHVVAPDMRGYGDSDSPPDPASYIVFHVVGDLIGLLDELQEEQAFVVGHDLGAEVAWHLCLFRPDRVKALVNLGVPYRPPAPVKPVPFLTRLFGEGFYISQFQEKGRAEKSFSRYDTLTVLKKFLLVNGPDLLDAPPGVEIIDFLETPSSLPPWITEEELQFSASKYDKSGFTGALNYYRAMDLNWELLGPWKGAKIRVPTKLIVGDEDAGFQSFGTKDYIEGEEFRSIVPDIEVIIIEGHHFIQLERAEQVTDEIISFFGNRSLV</sequence>
<name>A0AA88VH29_9ASTE</name>
<proteinExistence type="inferred from homology"/>
<evidence type="ECO:0000256" key="5">
    <source>
        <dbReference type="ARBA" id="ARBA00051067"/>
    </source>
</evidence>
<comment type="catalytic activity">
    <reaction evidence="5">
        <text>an epoxide + H2O = an ethanediol</text>
        <dbReference type="Rhea" id="RHEA:19037"/>
        <dbReference type="ChEBI" id="CHEBI:15377"/>
        <dbReference type="ChEBI" id="CHEBI:32955"/>
        <dbReference type="ChEBI" id="CHEBI:140594"/>
        <dbReference type="EC" id="3.3.2.10"/>
    </reaction>
    <physiologicalReaction direction="left-to-right" evidence="5">
        <dbReference type="Rhea" id="RHEA:19038"/>
    </physiologicalReaction>
</comment>